<accession>A0A8T0GLU2</accession>
<dbReference type="AlphaFoldDB" id="A0A8T0GLU2"/>
<reference evidence="2" key="1">
    <citation type="submission" date="2020-06" db="EMBL/GenBank/DDBJ databases">
        <title>WGS assembly of Ceratodon purpureus strain R40.</title>
        <authorList>
            <person name="Carey S.B."/>
            <person name="Jenkins J."/>
            <person name="Shu S."/>
            <person name="Lovell J.T."/>
            <person name="Sreedasyam A."/>
            <person name="Maumus F."/>
            <person name="Tiley G.P."/>
            <person name="Fernandez-Pozo N."/>
            <person name="Barry K."/>
            <person name="Chen C."/>
            <person name="Wang M."/>
            <person name="Lipzen A."/>
            <person name="Daum C."/>
            <person name="Saski C.A."/>
            <person name="Payton A.C."/>
            <person name="Mcbreen J.C."/>
            <person name="Conrad R.E."/>
            <person name="Kollar L.M."/>
            <person name="Olsson S."/>
            <person name="Huttunen S."/>
            <person name="Landis J.B."/>
            <person name="Wickett N.J."/>
            <person name="Johnson M.G."/>
            <person name="Rensing S.A."/>
            <person name="Grimwood J."/>
            <person name="Schmutz J."/>
            <person name="Mcdaniel S.F."/>
        </authorList>
    </citation>
    <scope>NUCLEOTIDE SEQUENCE</scope>
    <source>
        <strain evidence="2">R40</strain>
    </source>
</reference>
<feature type="compositionally biased region" description="Basic and acidic residues" evidence="1">
    <location>
        <begin position="92"/>
        <end position="108"/>
    </location>
</feature>
<feature type="region of interest" description="Disordered" evidence="1">
    <location>
        <begin position="92"/>
        <end position="129"/>
    </location>
</feature>
<comment type="caution">
    <text evidence="2">The sequence shown here is derived from an EMBL/GenBank/DDBJ whole genome shotgun (WGS) entry which is preliminary data.</text>
</comment>
<sequence length="146" mass="16826">MRSQVLGFEEVELEIDINNVRNSPSSTSITDCRSPISIESSNSLVKLVLTTRSSGRTNRTSKLTGRDHWRSSQEDIRRRSFEEEIRGDAQKWNSEEKLSGLEDQRRGSGEGVRGGVERRGLEEEEEEEEEEVIIPRWCWWAQCVIT</sequence>
<dbReference type="EMBL" id="CM026431">
    <property type="protein sequence ID" value="KAG0560526.1"/>
    <property type="molecule type" value="Genomic_DNA"/>
</dbReference>
<proteinExistence type="predicted"/>
<name>A0A8T0GLU2_CERPU</name>
<evidence type="ECO:0000313" key="3">
    <source>
        <dbReference type="Proteomes" id="UP000822688"/>
    </source>
</evidence>
<evidence type="ECO:0000313" key="2">
    <source>
        <dbReference type="EMBL" id="KAG0560526.1"/>
    </source>
</evidence>
<gene>
    <name evidence="2" type="ORF">KC19_10G187200</name>
</gene>
<evidence type="ECO:0000256" key="1">
    <source>
        <dbReference type="SAM" id="MobiDB-lite"/>
    </source>
</evidence>
<protein>
    <submittedName>
        <fullName evidence="2">Uncharacterized protein</fullName>
    </submittedName>
</protein>
<dbReference type="Proteomes" id="UP000822688">
    <property type="component" value="Chromosome 10"/>
</dbReference>
<organism evidence="2 3">
    <name type="scientific">Ceratodon purpureus</name>
    <name type="common">Fire moss</name>
    <name type="synonym">Dicranum purpureum</name>
    <dbReference type="NCBI Taxonomy" id="3225"/>
    <lineage>
        <taxon>Eukaryota</taxon>
        <taxon>Viridiplantae</taxon>
        <taxon>Streptophyta</taxon>
        <taxon>Embryophyta</taxon>
        <taxon>Bryophyta</taxon>
        <taxon>Bryophytina</taxon>
        <taxon>Bryopsida</taxon>
        <taxon>Dicranidae</taxon>
        <taxon>Pseudoditrichales</taxon>
        <taxon>Ditrichaceae</taxon>
        <taxon>Ceratodon</taxon>
    </lineage>
</organism>
<feature type="compositionally biased region" description="Basic and acidic residues" evidence="1">
    <location>
        <begin position="64"/>
        <end position="75"/>
    </location>
</feature>
<feature type="region of interest" description="Disordered" evidence="1">
    <location>
        <begin position="53"/>
        <end position="75"/>
    </location>
</feature>
<keyword evidence="3" id="KW-1185">Reference proteome</keyword>